<proteinExistence type="predicted"/>
<organism evidence="1">
    <name type="scientific">marine metagenome</name>
    <dbReference type="NCBI Taxonomy" id="408172"/>
    <lineage>
        <taxon>unclassified sequences</taxon>
        <taxon>metagenomes</taxon>
        <taxon>ecological metagenomes</taxon>
    </lineage>
</organism>
<sequence length="77" mass="8575">MATDAMTILYGADGTGGVAGHIKEETIKTIHNYLGELSTDEVVDMLSEISEAEDFPDLVIDWFDLIENYLEARHQSE</sequence>
<name>A0A381WGK6_9ZZZZ</name>
<reference evidence="1" key="1">
    <citation type="submission" date="2018-05" db="EMBL/GenBank/DDBJ databases">
        <authorList>
            <person name="Lanie J.A."/>
            <person name="Ng W.-L."/>
            <person name="Kazmierczak K.M."/>
            <person name="Andrzejewski T.M."/>
            <person name="Davidsen T.M."/>
            <person name="Wayne K.J."/>
            <person name="Tettelin H."/>
            <person name="Glass J.I."/>
            <person name="Rusch D."/>
            <person name="Podicherti R."/>
            <person name="Tsui H.-C.T."/>
            <person name="Winkler M.E."/>
        </authorList>
    </citation>
    <scope>NUCLEOTIDE SEQUENCE</scope>
</reference>
<evidence type="ECO:0000313" key="1">
    <source>
        <dbReference type="EMBL" id="SVA51635.1"/>
    </source>
</evidence>
<gene>
    <name evidence="1" type="ORF">METZ01_LOCUS104489</name>
</gene>
<dbReference type="AlphaFoldDB" id="A0A381WGK6"/>
<dbReference type="EMBL" id="UINC01011745">
    <property type="protein sequence ID" value="SVA51635.1"/>
    <property type="molecule type" value="Genomic_DNA"/>
</dbReference>
<protein>
    <submittedName>
        <fullName evidence="1">Uncharacterized protein</fullName>
    </submittedName>
</protein>
<accession>A0A381WGK6</accession>